<evidence type="ECO:0008006" key="3">
    <source>
        <dbReference type="Google" id="ProtNLM"/>
    </source>
</evidence>
<organism evidence="1 2">
    <name type="scientific">Chryseobacterium shigense</name>
    <dbReference type="NCBI Taxonomy" id="297244"/>
    <lineage>
        <taxon>Bacteria</taxon>
        <taxon>Pseudomonadati</taxon>
        <taxon>Bacteroidota</taxon>
        <taxon>Flavobacteriia</taxon>
        <taxon>Flavobacteriales</taxon>
        <taxon>Weeksellaceae</taxon>
        <taxon>Chryseobacterium group</taxon>
        <taxon>Chryseobacterium</taxon>
    </lineage>
</organism>
<proteinExistence type="predicted"/>
<dbReference type="EMBL" id="JACHLC010000001">
    <property type="protein sequence ID" value="MBB6369171.1"/>
    <property type="molecule type" value="Genomic_DNA"/>
</dbReference>
<accession>A0A841N368</accession>
<dbReference type="AlphaFoldDB" id="A0A841N368"/>
<evidence type="ECO:0000313" key="1">
    <source>
        <dbReference type="EMBL" id="MBB6369171.1"/>
    </source>
</evidence>
<gene>
    <name evidence="1" type="ORF">HNP36_000224</name>
</gene>
<name>A0A841N368_9FLAO</name>
<keyword evidence="2" id="KW-1185">Reference proteome</keyword>
<dbReference type="RefSeq" id="WP_184161533.1">
    <property type="nucleotide sequence ID" value="NZ_JACHLC010000001.1"/>
</dbReference>
<evidence type="ECO:0000313" key="2">
    <source>
        <dbReference type="Proteomes" id="UP000589738"/>
    </source>
</evidence>
<dbReference type="Proteomes" id="UP000589738">
    <property type="component" value="Unassembled WGS sequence"/>
</dbReference>
<dbReference type="PROSITE" id="PS51257">
    <property type="entry name" value="PROKAR_LIPOPROTEIN"/>
    <property type="match status" value="1"/>
</dbReference>
<sequence length="213" mass="24703">MKNYLIIILAILSIACIKTKKEITENTTNIKNKDDKPFREIGNSLLLTTKFAKKWYVQIYNEAEAMSKNDSLNQNNLEKLDFFDSMISKKIINLQYEKDLVDKNTSKIDSIFVIDSANLGNKKLFYVKSYKTIIEKGYDFPPTEKSIDLLVYKNNILFKKVNIYSDISYPFAKKINLGYLNTLGILYTKSFNIDEEGVNFLGEKQQDLNKLLK</sequence>
<comment type="caution">
    <text evidence="1">The sequence shown here is derived from an EMBL/GenBank/DDBJ whole genome shotgun (WGS) entry which is preliminary data.</text>
</comment>
<reference evidence="1 2" key="1">
    <citation type="submission" date="2020-08" db="EMBL/GenBank/DDBJ databases">
        <title>Functional genomics of gut bacteria from endangered species of beetles.</title>
        <authorList>
            <person name="Carlos-Shanley C."/>
        </authorList>
    </citation>
    <scope>NUCLEOTIDE SEQUENCE [LARGE SCALE GENOMIC DNA]</scope>
    <source>
        <strain evidence="1 2">S00136</strain>
    </source>
</reference>
<protein>
    <recommendedName>
        <fullName evidence="3">Lipoprotein</fullName>
    </recommendedName>
</protein>